<comment type="caution">
    <text evidence="6">The sequence shown here is derived from an EMBL/GenBank/DDBJ whole genome shotgun (WGS) entry which is preliminary data.</text>
</comment>
<dbReference type="SMART" id="SM00034">
    <property type="entry name" value="CLECT"/>
    <property type="match status" value="1"/>
</dbReference>
<feature type="domain" description="C-type lectin" evidence="5">
    <location>
        <begin position="181"/>
        <end position="298"/>
    </location>
</feature>
<evidence type="ECO:0000313" key="6">
    <source>
        <dbReference type="EMBL" id="GMT21633.1"/>
    </source>
</evidence>
<evidence type="ECO:0000256" key="3">
    <source>
        <dbReference type="SAM" id="SignalP"/>
    </source>
</evidence>
<sequence>MLRLALFASLVYATWATCPNGYELVRNGECYEKTKSNVKLSAYGGIDDYKRICGDAHAQTVIIKNQEDQDYWESVAKANHPNATDHTYLLLGLECNRTAAKMQWTDGSAVKFNYLEGKEIFDSVCSTDSNLACLWFINPTGGEWNGVCNDAVAADLYCVVPHAPTTFVPDEECGSFSSDEDNGMCYQVIATPANRTEATAICRSFGSSFASIHNKEVNSFIRRMAVSRGLVNGLMLGATATGKGNTYNWNDGSNWDYDNFAPGFPIDGLGDCVAMETNNAQGQWINLDCSTPLPFACARNPQDTTEPMCEGNLRSESGDIIFSPGFPTSASVPCDYIMKVDPGMLVEVEILFLEANSCCDHLILSEGTLGGAVIADLTGEQNNNGTVFTTKSQNFMRASWQPTSGINVKGMVITFRGVPKK</sequence>
<evidence type="ECO:0000259" key="4">
    <source>
        <dbReference type="PROSITE" id="PS01180"/>
    </source>
</evidence>
<dbReference type="InterPro" id="IPR016186">
    <property type="entry name" value="C-type_lectin-like/link_sf"/>
</dbReference>
<feature type="domain" description="CUB" evidence="4">
    <location>
        <begin position="309"/>
        <end position="418"/>
    </location>
</feature>
<dbReference type="InterPro" id="IPR016187">
    <property type="entry name" value="CTDL_fold"/>
</dbReference>
<dbReference type="Gene3D" id="3.10.100.10">
    <property type="entry name" value="Mannose-Binding Protein A, subunit A"/>
    <property type="match status" value="2"/>
</dbReference>
<comment type="caution">
    <text evidence="2">Lacks conserved residue(s) required for the propagation of feature annotation.</text>
</comment>
<keyword evidence="1" id="KW-1015">Disulfide bond</keyword>
<evidence type="ECO:0008006" key="8">
    <source>
        <dbReference type="Google" id="ProtNLM"/>
    </source>
</evidence>
<dbReference type="InterPro" id="IPR000859">
    <property type="entry name" value="CUB_dom"/>
</dbReference>
<organism evidence="6 7">
    <name type="scientific">Pristionchus fissidentatus</name>
    <dbReference type="NCBI Taxonomy" id="1538716"/>
    <lineage>
        <taxon>Eukaryota</taxon>
        <taxon>Metazoa</taxon>
        <taxon>Ecdysozoa</taxon>
        <taxon>Nematoda</taxon>
        <taxon>Chromadorea</taxon>
        <taxon>Rhabditida</taxon>
        <taxon>Rhabditina</taxon>
        <taxon>Diplogasteromorpha</taxon>
        <taxon>Diplogasteroidea</taxon>
        <taxon>Neodiplogasteridae</taxon>
        <taxon>Pristionchus</taxon>
    </lineage>
</organism>
<evidence type="ECO:0000256" key="2">
    <source>
        <dbReference type="PROSITE-ProRule" id="PRU00059"/>
    </source>
</evidence>
<dbReference type="PROSITE" id="PS01180">
    <property type="entry name" value="CUB"/>
    <property type="match status" value="1"/>
</dbReference>
<dbReference type="EMBL" id="BTSY01000004">
    <property type="protein sequence ID" value="GMT21633.1"/>
    <property type="molecule type" value="Genomic_DNA"/>
</dbReference>
<dbReference type="SUPFAM" id="SSF56436">
    <property type="entry name" value="C-type lectin-like"/>
    <property type="match status" value="2"/>
</dbReference>
<keyword evidence="7" id="KW-1185">Reference proteome</keyword>
<accession>A0AAV5VQ74</accession>
<dbReference type="InterPro" id="IPR001304">
    <property type="entry name" value="C-type_lectin-like"/>
</dbReference>
<dbReference type="SUPFAM" id="SSF49854">
    <property type="entry name" value="Spermadhesin, CUB domain"/>
    <property type="match status" value="1"/>
</dbReference>
<dbReference type="AlphaFoldDB" id="A0AAV5VQ74"/>
<protein>
    <recommendedName>
        <fullName evidence="8">C-type lectin</fullName>
    </recommendedName>
</protein>
<dbReference type="SMART" id="SM00042">
    <property type="entry name" value="CUB"/>
    <property type="match status" value="1"/>
</dbReference>
<evidence type="ECO:0000313" key="7">
    <source>
        <dbReference type="Proteomes" id="UP001432322"/>
    </source>
</evidence>
<dbReference type="CDD" id="cd00037">
    <property type="entry name" value="CLECT"/>
    <property type="match status" value="1"/>
</dbReference>
<feature type="signal peptide" evidence="3">
    <location>
        <begin position="1"/>
        <end position="16"/>
    </location>
</feature>
<dbReference type="PANTHER" id="PTHR22991">
    <property type="entry name" value="PROTEIN CBG13490"/>
    <property type="match status" value="1"/>
</dbReference>
<dbReference type="Gene3D" id="2.60.120.290">
    <property type="entry name" value="Spermadhesin, CUB domain"/>
    <property type="match status" value="1"/>
</dbReference>
<proteinExistence type="predicted"/>
<dbReference type="PROSITE" id="PS50041">
    <property type="entry name" value="C_TYPE_LECTIN_2"/>
    <property type="match status" value="1"/>
</dbReference>
<reference evidence="6" key="1">
    <citation type="submission" date="2023-10" db="EMBL/GenBank/DDBJ databases">
        <title>Genome assembly of Pristionchus species.</title>
        <authorList>
            <person name="Yoshida K."/>
            <person name="Sommer R.J."/>
        </authorList>
    </citation>
    <scope>NUCLEOTIDE SEQUENCE</scope>
    <source>
        <strain evidence="6">RS5133</strain>
    </source>
</reference>
<feature type="chain" id="PRO_5043741950" description="C-type lectin" evidence="3">
    <location>
        <begin position="17"/>
        <end position="421"/>
    </location>
</feature>
<evidence type="ECO:0000259" key="5">
    <source>
        <dbReference type="PROSITE" id="PS50041"/>
    </source>
</evidence>
<dbReference type="InterPro" id="IPR035914">
    <property type="entry name" value="Sperma_CUB_dom_sf"/>
</dbReference>
<dbReference type="PROSITE" id="PS00615">
    <property type="entry name" value="C_TYPE_LECTIN_1"/>
    <property type="match status" value="1"/>
</dbReference>
<name>A0AAV5VQ74_9BILA</name>
<dbReference type="InterPro" id="IPR018378">
    <property type="entry name" value="C-type_lectin_CS"/>
</dbReference>
<evidence type="ECO:0000256" key="1">
    <source>
        <dbReference type="ARBA" id="ARBA00023157"/>
    </source>
</evidence>
<dbReference type="InterPro" id="IPR050976">
    <property type="entry name" value="Snaclec"/>
</dbReference>
<dbReference type="PANTHER" id="PTHR22991:SF40">
    <property type="entry name" value="PROTEIN CBG13490"/>
    <property type="match status" value="1"/>
</dbReference>
<keyword evidence="3" id="KW-0732">Signal</keyword>
<gene>
    <name evidence="6" type="ORF">PFISCL1PPCAC_12930</name>
</gene>
<dbReference type="Proteomes" id="UP001432322">
    <property type="component" value="Unassembled WGS sequence"/>
</dbReference>
<dbReference type="Pfam" id="PF00059">
    <property type="entry name" value="Lectin_C"/>
    <property type="match status" value="1"/>
</dbReference>